<dbReference type="HOGENOM" id="CLU_2281245_0_0_1"/>
<evidence type="ECO:0000313" key="2">
    <source>
        <dbReference type="Proteomes" id="UP000017836"/>
    </source>
</evidence>
<reference evidence="2" key="1">
    <citation type="journal article" date="2013" name="Science">
        <title>The Amborella genome and the evolution of flowering plants.</title>
        <authorList>
            <consortium name="Amborella Genome Project"/>
        </authorList>
    </citation>
    <scope>NUCLEOTIDE SEQUENCE [LARGE SCALE GENOMIC DNA]</scope>
</reference>
<gene>
    <name evidence="1" type="ORF">AMTR_s00082p00097420</name>
</gene>
<evidence type="ECO:0000313" key="1">
    <source>
        <dbReference type="EMBL" id="ERM98747.1"/>
    </source>
</evidence>
<name>W1NSJ7_AMBTC</name>
<accession>W1NSJ7</accession>
<dbReference type="Proteomes" id="UP000017836">
    <property type="component" value="Unassembled WGS sequence"/>
</dbReference>
<dbReference type="AlphaFoldDB" id="W1NSJ7"/>
<sequence>MRELQKVEDNGVVWRCGERVEAVAAVATWLRVGKKRWLRMEDREQQGGGNSRGWGQQLRWSREMMTAGYQRVGKEAATEVDRSRDGRVAKHCQVVAKWGVAG</sequence>
<protein>
    <submittedName>
        <fullName evidence="1">Uncharacterized protein</fullName>
    </submittedName>
</protein>
<organism evidence="1 2">
    <name type="scientific">Amborella trichopoda</name>
    <dbReference type="NCBI Taxonomy" id="13333"/>
    <lineage>
        <taxon>Eukaryota</taxon>
        <taxon>Viridiplantae</taxon>
        <taxon>Streptophyta</taxon>
        <taxon>Embryophyta</taxon>
        <taxon>Tracheophyta</taxon>
        <taxon>Spermatophyta</taxon>
        <taxon>Magnoliopsida</taxon>
        <taxon>Amborellales</taxon>
        <taxon>Amborellaceae</taxon>
        <taxon>Amborella</taxon>
    </lineage>
</organism>
<keyword evidence="2" id="KW-1185">Reference proteome</keyword>
<proteinExistence type="predicted"/>
<dbReference type="EMBL" id="KI395277">
    <property type="protein sequence ID" value="ERM98747.1"/>
    <property type="molecule type" value="Genomic_DNA"/>
</dbReference>
<dbReference type="Gramene" id="ERM98747">
    <property type="protein sequence ID" value="ERM98747"/>
    <property type="gene ID" value="AMTR_s00082p00097420"/>
</dbReference>